<gene>
    <name evidence="2" type="ORF">HOC_09994</name>
</gene>
<dbReference type="eggNOG" id="COG1633">
    <property type="taxonomic scope" value="Bacteria"/>
</dbReference>
<reference evidence="2 3" key="1">
    <citation type="journal article" date="2014" name="Antonie Van Leeuwenhoek">
        <title>Hyphomonas beringensis sp. nov. and Hyphomonas chukchiensis sp. nov., isolated from surface seawater of the Bering Sea and Chukchi Sea.</title>
        <authorList>
            <person name="Li C."/>
            <person name="Lai Q."/>
            <person name="Li G."/>
            <person name="Dong C."/>
            <person name="Wang J."/>
            <person name="Liao Y."/>
            <person name="Shao Z."/>
        </authorList>
    </citation>
    <scope>NUCLEOTIDE SEQUENCE [LARGE SCALE GENOMIC DNA]</scope>
    <source>
        <strain evidence="2 3">SCH89</strain>
    </source>
</reference>
<dbReference type="Gene3D" id="1.20.1260.10">
    <property type="match status" value="1"/>
</dbReference>
<keyword evidence="3" id="KW-1185">Reference proteome</keyword>
<evidence type="ECO:0000313" key="2">
    <source>
        <dbReference type="EMBL" id="KDA02543.1"/>
    </source>
</evidence>
<dbReference type="RefSeq" id="WP_035538151.1">
    <property type="nucleotide sequence ID" value="NZ_ARYL01000013.1"/>
</dbReference>
<organism evidence="2 3">
    <name type="scientific">Hyphomonas oceanitis SCH89</name>
    <dbReference type="NCBI Taxonomy" id="1280953"/>
    <lineage>
        <taxon>Bacteria</taxon>
        <taxon>Pseudomonadati</taxon>
        <taxon>Pseudomonadota</taxon>
        <taxon>Alphaproteobacteria</taxon>
        <taxon>Hyphomonadales</taxon>
        <taxon>Hyphomonadaceae</taxon>
        <taxon>Hyphomonas</taxon>
    </lineage>
</organism>
<dbReference type="EMBL" id="ARYL01000013">
    <property type="protein sequence ID" value="KDA02543.1"/>
    <property type="molecule type" value="Genomic_DNA"/>
</dbReference>
<dbReference type="InterPro" id="IPR019052">
    <property type="entry name" value="DUF2383"/>
</dbReference>
<protein>
    <recommendedName>
        <fullName evidence="1">DUF2383 domain-containing protein</fullName>
    </recommendedName>
</protein>
<comment type="caution">
    <text evidence="2">The sequence shown here is derived from an EMBL/GenBank/DDBJ whole genome shotgun (WGS) entry which is preliminary data.</text>
</comment>
<evidence type="ECO:0000313" key="3">
    <source>
        <dbReference type="Proteomes" id="UP000024942"/>
    </source>
</evidence>
<dbReference type="OrthoDB" id="7265085at2"/>
<proteinExistence type="predicted"/>
<dbReference type="Proteomes" id="UP000024942">
    <property type="component" value="Unassembled WGS sequence"/>
</dbReference>
<name>A0A059G7T4_9PROT</name>
<dbReference type="InterPro" id="IPR012347">
    <property type="entry name" value="Ferritin-like"/>
</dbReference>
<sequence>MTDTTNKTDIDALNDITKVLIDSRKGYEKCAEIADESFGLRSQFQQRAKDREMLISRFQAQVRTFGGEPQTDGGALGALHRGFTQFASVFKDDKKAALEAIDDGEEHLANAIKDRLDKPELQSPSRDLLQEAYSSARSGEAFADSLTS</sequence>
<dbReference type="AlphaFoldDB" id="A0A059G7T4"/>
<accession>A0A059G7T4</accession>
<feature type="domain" description="DUF2383" evidence="1">
    <location>
        <begin position="10"/>
        <end position="117"/>
    </location>
</feature>
<dbReference type="PATRIC" id="fig|1280953.3.peg.2019"/>
<evidence type="ECO:0000259" key="1">
    <source>
        <dbReference type="Pfam" id="PF09537"/>
    </source>
</evidence>
<dbReference type="NCBIfam" id="TIGR02284">
    <property type="entry name" value="PA2169 family four-helix-bundle protein"/>
    <property type="match status" value="1"/>
</dbReference>
<dbReference type="STRING" id="1280953.HOC_09994"/>
<dbReference type="InterPro" id="IPR011971">
    <property type="entry name" value="CHP02284"/>
</dbReference>
<dbReference type="Pfam" id="PF09537">
    <property type="entry name" value="DUF2383"/>
    <property type="match status" value="1"/>
</dbReference>